<dbReference type="AlphaFoldDB" id="A0A848IS54"/>
<evidence type="ECO:0000313" key="2">
    <source>
        <dbReference type="Proteomes" id="UP000559010"/>
    </source>
</evidence>
<dbReference type="RefSeq" id="WP_169677915.1">
    <property type="nucleotide sequence ID" value="NZ_JABBNU010000002.1"/>
</dbReference>
<dbReference type="PANTHER" id="PTHR36513">
    <property type="entry name" value="ABC TRANSMEMBRANE TYPE-1 DOMAIN-CONTAINING PROTEIN"/>
    <property type="match status" value="1"/>
</dbReference>
<sequence length="361" mass="42195">MPQATHFIITNRQITNIEGKEFVPVGNGEYINCTGRETAGDDLRFGEVSFDDTKKNNKLKEFKINIYPDLPYDEQRENTLEESLKSAKKLSSYKLFESLRVKQRSEKDEKNQILFFIHGYKNDLEAALGTMSELHNKYVKPENSPIKHIVMFTWPSRRNLLTYRDDARDAQLSGYALARSYMKLRDYFKIIIRDERKELCKAKINLLAHSMGNKVLESMIDHLERENKAFTNLFEEGILAGADIDYDSFTKPKPMYKLIDLCSRIHIYYHREDKALMVSETTKNAFNRLGIWGIKDTIEIPDDVYQSNVTYIEDEKKWFLDIFNGTDEKLIHHWYYVKSDTVVADIIEVLNGNISAFADEF</sequence>
<dbReference type="GO" id="GO:0016787">
    <property type="term" value="F:hydrolase activity"/>
    <property type="evidence" value="ECO:0007669"/>
    <property type="project" value="UniProtKB-KW"/>
</dbReference>
<dbReference type="Gene3D" id="3.40.50.1820">
    <property type="entry name" value="alpha/beta hydrolase"/>
    <property type="match status" value="1"/>
</dbReference>
<dbReference type="PANTHER" id="PTHR36513:SF1">
    <property type="entry name" value="TRANSMEMBRANE PROTEIN"/>
    <property type="match status" value="1"/>
</dbReference>
<accession>A0A848IS54</accession>
<dbReference type="Proteomes" id="UP000559010">
    <property type="component" value="Unassembled WGS sequence"/>
</dbReference>
<reference evidence="1 2" key="1">
    <citation type="submission" date="2020-04" db="EMBL/GenBank/DDBJ databases">
        <title>Flammeovirgaceae bacterium KN852 isolated from deep sea.</title>
        <authorList>
            <person name="Zhang D.-C."/>
        </authorList>
    </citation>
    <scope>NUCLEOTIDE SEQUENCE [LARGE SCALE GENOMIC DNA]</scope>
    <source>
        <strain evidence="1 2">KN852</strain>
    </source>
</reference>
<proteinExistence type="predicted"/>
<keyword evidence="2" id="KW-1185">Reference proteome</keyword>
<name>A0A848IS54_9BACT</name>
<dbReference type="InterPro" id="IPR010297">
    <property type="entry name" value="DUF900_hydrolase"/>
</dbReference>
<comment type="caution">
    <text evidence="1">The sequence shown here is derived from an EMBL/GenBank/DDBJ whole genome shotgun (WGS) entry which is preliminary data.</text>
</comment>
<dbReference type="InterPro" id="IPR029058">
    <property type="entry name" value="AB_hydrolase_fold"/>
</dbReference>
<keyword evidence="1" id="KW-0378">Hydrolase</keyword>
<protein>
    <submittedName>
        <fullName evidence="1">Alpha/beta hydrolase</fullName>
    </submittedName>
</protein>
<evidence type="ECO:0000313" key="1">
    <source>
        <dbReference type="EMBL" id="NMM47283.1"/>
    </source>
</evidence>
<dbReference type="Pfam" id="PF05990">
    <property type="entry name" value="DUF900"/>
    <property type="match status" value="1"/>
</dbReference>
<dbReference type="EMBL" id="JABBNU010000002">
    <property type="protein sequence ID" value="NMM47283.1"/>
    <property type="molecule type" value="Genomic_DNA"/>
</dbReference>
<organism evidence="1 2">
    <name type="scientific">Marinigracilibium pacificum</name>
    <dbReference type="NCBI Taxonomy" id="2729599"/>
    <lineage>
        <taxon>Bacteria</taxon>
        <taxon>Pseudomonadati</taxon>
        <taxon>Bacteroidota</taxon>
        <taxon>Cytophagia</taxon>
        <taxon>Cytophagales</taxon>
        <taxon>Flammeovirgaceae</taxon>
        <taxon>Marinigracilibium</taxon>
    </lineage>
</organism>
<gene>
    <name evidence="1" type="ORF">HH304_02655</name>
</gene>